<keyword evidence="1 5" id="KW-0699">rRNA-binding</keyword>
<dbReference type="SUPFAM" id="SSF50715">
    <property type="entry name" value="Ribosomal protein L25-like"/>
    <property type="match status" value="1"/>
</dbReference>
<dbReference type="Pfam" id="PF01386">
    <property type="entry name" value="Ribosomal_L25p"/>
    <property type="match status" value="1"/>
</dbReference>
<dbReference type="InterPro" id="IPR011035">
    <property type="entry name" value="Ribosomal_bL25/Gln-tRNA_synth"/>
</dbReference>
<dbReference type="PANTHER" id="PTHR33284:SF1">
    <property type="entry name" value="RIBOSOMAL PROTEIN L25_GLN-TRNA SYNTHETASE, ANTI-CODON-BINDING DOMAIN-CONTAINING PROTEIN"/>
    <property type="match status" value="1"/>
</dbReference>
<evidence type="ECO:0000256" key="1">
    <source>
        <dbReference type="ARBA" id="ARBA00022730"/>
    </source>
</evidence>
<name>A0A6P2CQS9_9BACT</name>
<dbReference type="RefSeq" id="WP_162666246.1">
    <property type="nucleotide sequence ID" value="NZ_LR593886.1"/>
</dbReference>
<dbReference type="NCBIfam" id="TIGR00731">
    <property type="entry name" value="bL25_bact_ctc"/>
    <property type="match status" value="1"/>
</dbReference>
<dbReference type="CDD" id="cd00495">
    <property type="entry name" value="Ribosomal_L25_TL5_CTC"/>
    <property type="match status" value="1"/>
</dbReference>
<feature type="domain" description="Large ribosomal subunit protein bL25 L25" evidence="7">
    <location>
        <begin position="7"/>
        <end position="92"/>
    </location>
</feature>
<dbReference type="GO" id="GO:0022625">
    <property type="term" value="C:cytosolic large ribosomal subunit"/>
    <property type="evidence" value="ECO:0007669"/>
    <property type="project" value="TreeGrafter"/>
</dbReference>
<dbReference type="Gene3D" id="2.170.120.20">
    <property type="entry name" value="Ribosomal protein L25, beta domain"/>
    <property type="match status" value="1"/>
</dbReference>
<dbReference type="GO" id="GO:0006412">
    <property type="term" value="P:translation"/>
    <property type="evidence" value="ECO:0007669"/>
    <property type="project" value="UniProtKB-UniRule"/>
</dbReference>
<feature type="compositionally biased region" description="Basic and acidic residues" evidence="6">
    <location>
        <begin position="200"/>
        <end position="213"/>
    </location>
</feature>
<dbReference type="InterPro" id="IPR037121">
    <property type="entry name" value="Ribosomal_bL25_C"/>
</dbReference>
<dbReference type="InterPro" id="IPR020056">
    <property type="entry name" value="Rbsml_bL25/Gln-tRNA_synth_N"/>
</dbReference>
<proteinExistence type="inferred from homology"/>
<protein>
    <recommendedName>
        <fullName evidence="5">Large ribosomal subunit protein bL25</fullName>
    </recommendedName>
    <alternativeName>
        <fullName evidence="5">General stress protein CTC</fullName>
    </alternativeName>
</protein>
<dbReference type="HAMAP" id="MF_01334">
    <property type="entry name" value="Ribosomal_bL25_CTC"/>
    <property type="match status" value="1"/>
</dbReference>
<dbReference type="PANTHER" id="PTHR33284">
    <property type="entry name" value="RIBOSOMAL PROTEIN L25/GLN-TRNA SYNTHETASE, ANTI-CODON-BINDING DOMAIN-CONTAINING PROTEIN"/>
    <property type="match status" value="1"/>
</dbReference>
<dbReference type="InterPro" id="IPR020930">
    <property type="entry name" value="Ribosomal_uL5_bac-type"/>
</dbReference>
<dbReference type="InterPro" id="IPR020057">
    <property type="entry name" value="Ribosomal_bL25_b-dom"/>
</dbReference>
<comment type="subunit">
    <text evidence="5">Part of the 50S ribosomal subunit; part of the 5S rRNA/L5/L18/L25 subcomplex. Contacts the 5S rRNA. Binds to the 5S rRNA independently of L5 and L18.</text>
</comment>
<dbReference type="EMBL" id="LR593886">
    <property type="protein sequence ID" value="VTR91219.1"/>
    <property type="molecule type" value="Genomic_DNA"/>
</dbReference>
<keyword evidence="4 5" id="KW-0687">Ribonucleoprotein</keyword>
<evidence type="ECO:0000256" key="4">
    <source>
        <dbReference type="ARBA" id="ARBA00023274"/>
    </source>
</evidence>
<sequence length="213" mass="23258">MSDSVTLKTTPRTESGSRAAIKLRKQGLVPAIVYGHKLANAQVAVNAEELDRAIRIQHVRVLDLDINGKVETVLIRELQWDYLGKQMIHVDFERKDRSELVRVTVPVELRNAPKQTGGGVLDQPLHALHVECPLGNIPEAIRIDITNLTLGNPIHVRELALPEGVKALEAAEAVVVQLKLPGIEPVATATTEPGAGPEVIKPEKKKAEDADEK</sequence>
<dbReference type="AlphaFoldDB" id="A0A6P2CQS9"/>
<comment type="function">
    <text evidence="5">This is one of the proteins that binds to the 5S RNA in the ribosome where it forms part of the central protuberance.</text>
</comment>
<dbReference type="KEGG" id="gms:SOIL9_64950"/>
<dbReference type="GO" id="GO:0003735">
    <property type="term" value="F:structural constituent of ribosome"/>
    <property type="evidence" value="ECO:0007669"/>
    <property type="project" value="InterPro"/>
</dbReference>
<dbReference type="GO" id="GO:0008097">
    <property type="term" value="F:5S rRNA binding"/>
    <property type="evidence" value="ECO:0007669"/>
    <property type="project" value="InterPro"/>
</dbReference>
<dbReference type="Pfam" id="PF14693">
    <property type="entry name" value="Ribosomal_TL5_C"/>
    <property type="match status" value="1"/>
</dbReference>
<evidence type="ECO:0000256" key="6">
    <source>
        <dbReference type="SAM" id="MobiDB-lite"/>
    </source>
</evidence>
<evidence type="ECO:0000256" key="5">
    <source>
        <dbReference type="HAMAP-Rule" id="MF_01334"/>
    </source>
</evidence>
<gene>
    <name evidence="5" type="primary">rplY</name>
    <name evidence="5" type="synonym">ctc</name>
    <name evidence="9" type="ORF">SOIL9_64950</name>
</gene>
<organism evidence="9 10">
    <name type="scientific">Gemmata massiliana</name>
    <dbReference type="NCBI Taxonomy" id="1210884"/>
    <lineage>
        <taxon>Bacteria</taxon>
        <taxon>Pseudomonadati</taxon>
        <taxon>Planctomycetota</taxon>
        <taxon>Planctomycetia</taxon>
        <taxon>Gemmatales</taxon>
        <taxon>Gemmataceae</taxon>
        <taxon>Gemmata</taxon>
    </lineage>
</organism>
<evidence type="ECO:0000256" key="3">
    <source>
        <dbReference type="ARBA" id="ARBA00022980"/>
    </source>
</evidence>
<evidence type="ECO:0000313" key="10">
    <source>
        <dbReference type="Proteomes" id="UP000464178"/>
    </source>
</evidence>
<keyword evidence="10" id="KW-1185">Reference proteome</keyword>
<feature type="domain" description="Large ribosomal subunit protein bL25 beta" evidence="8">
    <location>
        <begin position="101"/>
        <end position="179"/>
    </location>
</feature>
<accession>A0A6P2CQS9</accession>
<feature type="region of interest" description="Disordered" evidence="6">
    <location>
        <begin position="187"/>
        <end position="213"/>
    </location>
</feature>
<comment type="similarity">
    <text evidence="5">Belongs to the bacterial ribosomal protein bL25 family. CTC subfamily.</text>
</comment>
<evidence type="ECO:0000313" key="9">
    <source>
        <dbReference type="EMBL" id="VTR91219.1"/>
    </source>
</evidence>
<dbReference type="Proteomes" id="UP000464178">
    <property type="component" value="Chromosome"/>
</dbReference>
<dbReference type="InterPro" id="IPR001021">
    <property type="entry name" value="Ribosomal_bL25_long"/>
</dbReference>
<evidence type="ECO:0000256" key="2">
    <source>
        <dbReference type="ARBA" id="ARBA00022884"/>
    </source>
</evidence>
<evidence type="ECO:0000259" key="7">
    <source>
        <dbReference type="Pfam" id="PF01386"/>
    </source>
</evidence>
<dbReference type="Gene3D" id="2.40.240.10">
    <property type="entry name" value="Ribosomal Protein L25, Chain P"/>
    <property type="match status" value="1"/>
</dbReference>
<keyword evidence="3 5" id="KW-0689">Ribosomal protein</keyword>
<reference evidence="9 10" key="1">
    <citation type="submission" date="2019-05" db="EMBL/GenBank/DDBJ databases">
        <authorList>
            <consortium name="Science for Life Laboratories"/>
        </authorList>
    </citation>
    <scope>NUCLEOTIDE SEQUENCE [LARGE SCALE GENOMIC DNA]</scope>
    <source>
        <strain evidence="9">Soil9</strain>
    </source>
</reference>
<evidence type="ECO:0000259" key="8">
    <source>
        <dbReference type="Pfam" id="PF14693"/>
    </source>
</evidence>
<keyword evidence="2 5" id="KW-0694">RNA-binding</keyword>
<dbReference type="InterPro" id="IPR029751">
    <property type="entry name" value="Ribosomal_L25_dom"/>
</dbReference>